<feature type="compositionally biased region" description="Polar residues" evidence="1">
    <location>
        <begin position="235"/>
        <end position="252"/>
    </location>
</feature>
<dbReference type="AlphaFoldDB" id="A0A7S2V4C0"/>
<feature type="region of interest" description="Disordered" evidence="1">
    <location>
        <begin position="235"/>
        <end position="265"/>
    </location>
</feature>
<evidence type="ECO:0000256" key="1">
    <source>
        <dbReference type="SAM" id="MobiDB-lite"/>
    </source>
</evidence>
<accession>A0A7S2V4C0</accession>
<name>A0A7S2V4C0_9STRA</name>
<proteinExistence type="predicted"/>
<organism evidence="2">
    <name type="scientific">Fibrocapsa japonica</name>
    <dbReference type="NCBI Taxonomy" id="94617"/>
    <lineage>
        <taxon>Eukaryota</taxon>
        <taxon>Sar</taxon>
        <taxon>Stramenopiles</taxon>
        <taxon>Ochrophyta</taxon>
        <taxon>Raphidophyceae</taxon>
        <taxon>Chattonellales</taxon>
        <taxon>Chattonellaceae</taxon>
        <taxon>Fibrocapsa</taxon>
    </lineage>
</organism>
<sequence>MATIPTYAEANEFGLLEQSPTIDGKVLFVSTDWAHVVHDSAHQTYLLEVLKEFIQSFPDECNYLWIRQVCTSPLHKAKYVIPSVLFRSSSCLIIPRPVNRWHHEPVSDLRGFWQRYSGIIPSLLHATFPLKMFCAFYAFSKIKFSVIDNLGKLMCPAFSDQDFPNPVLHEVLVRHIDDICRHVCEDFESEKKDCEILRKSWGFPLGACTAVQSNFEAPGVTVCCSAHPHNSISLSKVSQWPTPTSPALNRSTKCPGPSRHRPTTRFWTDNGASKWWDVTKKSWQSVKNETKKALHEQWDGPTTQMLSPSPAGQDDFFFGYDDAIDAIDAIMAPSNQIPFGHSNTMRPTKRYDLSISIEDPFDEPQSKCQCM</sequence>
<gene>
    <name evidence="2" type="ORF">FJAP1339_LOCUS8669</name>
</gene>
<evidence type="ECO:0000313" key="2">
    <source>
        <dbReference type="EMBL" id="CAD9868596.1"/>
    </source>
</evidence>
<dbReference type="EMBL" id="HBHR01017309">
    <property type="protein sequence ID" value="CAD9868596.1"/>
    <property type="molecule type" value="Transcribed_RNA"/>
</dbReference>
<reference evidence="2" key="1">
    <citation type="submission" date="2021-01" db="EMBL/GenBank/DDBJ databases">
        <authorList>
            <person name="Corre E."/>
            <person name="Pelletier E."/>
            <person name="Niang G."/>
            <person name="Scheremetjew M."/>
            <person name="Finn R."/>
            <person name="Kale V."/>
            <person name="Holt S."/>
            <person name="Cochrane G."/>
            <person name="Meng A."/>
            <person name="Brown T."/>
            <person name="Cohen L."/>
        </authorList>
    </citation>
    <scope>NUCLEOTIDE SEQUENCE</scope>
    <source>
        <strain evidence="2">CCMP1661</strain>
    </source>
</reference>
<protein>
    <submittedName>
        <fullName evidence="2">Uncharacterized protein</fullName>
    </submittedName>
</protein>